<dbReference type="InterPro" id="IPR002401">
    <property type="entry name" value="Cyt_P450_E_grp-I"/>
</dbReference>
<comment type="cofactor">
    <cofactor evidence="11">
        <name>heme</name>
        <dbReference type="ChEBI" id="CHEBI:30413"/>
    </cofactor>
</comment>
<dbReference type="InterPro" id="IPR036396">
    <property type="entry name" value="Cyt_P450_sf"/>
</dbReference>
<keyword evidence="10" id="KW-0472">Membrane</keyword>
<dbReference type="GO" id="GO:0004497">
    <property type="term" value="F:monooxygenase activity"/>
    <property type="evidence" value="ECO:0007669"/>
    <property type="project" value="UniProtKB-KW"/>
</dbReference>
<evidence type="ECO:0000256" key="3">
    <source>
        <dbReference type="ARBA" id="ARBA00022617"/>
    </source>
</evidence>
<organism evidence="13 14">
    <name type="scientific">Dillenia turbinata</name>
    <dbReference type="NCBI Taxonomy" id="194707"/>
    <lineage>
        <taxon>Eukaryota</taxon>
        <taxon>Viridiplantae</taxon>
        <taxon>Streptophyta</taxon>
        <taxon>Embryophyta</taxon>
        <taxon>Tracheophyta</taxon>
        <taxon>Spermatophyta</taxon>
        <taxon>Magnoliopsida</taxon>
        <taxon>eudicotyledons</taxon>
        <taxon>Gunneridae</taxon>
        <taxon>Pentapetalae</taxon>
        <taxon>Dilleniales</taxon>
        <taxon>Dilleniaceae</taxon>
        <taxon>Dillenia</taxon>
    </lineage>
</organism>
<gene>
    <name evidence="13" type="ORF">RJ641_028971</name>
</gene>
<evidence type="ECO:0000256" key="8">
    <source>
        <dbReference type="ARBA" id="ARBA00023004"/>
    </source>
</evidence>
<dbReference type="PRINTS" id="PR00463">
    <property type="entry name" value="EP450I"/>
</dbReference>
<dbReference type="GO" id="GO:0016705">
    <property type="term" value="F:oxidoreductase activity, acting on paired donors, with incorporation or reduction of molecular oxygen"/>
    <property type="evidence" value="ECO:0007669"/>
    <property type="project" value="InterPro"/>
</dbReference>
<dbReference type="InterPro" id="IPR001128">
    <property type="entry name" value="Cyt_P450"/>
</dbReference>
<name>A0AAN8VSK7_9MAGN</name>
<dbReference type="PRINTS" id="PR00385">
    <property type="entry name" value="P450"/>
</dbReference>
<dbReference type="InterPro" id="IPR017972">
    <property type="entry name" value="Cyt_P450_CS"/>
</dbReference>
<dbReference type="AlphaFoldDB" id="A0AAN8VSK7"/>
<evidence type="ECO:0000256" key="11">
    <source>
        <dbReference type="PIRSR" id="PIRSR602401-1"/>
    </source>
</evidence>
<evidence type="ECO:0000313" key="14">
    <source>
        <dbReference type="Proteomes" id="UP001370490"/>
    </source>
</evidence>
<comment type="similarity">
    <text evidence="2 12">Belongs to the cytochrome P450 family.</text>
</comment>
<keyword evidence="6" id="KW-1133">Transmembrane helix</keyword>
<evidence type="ECO:0000256" key="10">
    <source>
        <dbReference type="ARBA" id="ARBA00023136"/>
    </source>
</evidence>
<dbReference type="Pfam" id="PF00067">
    <property type="entry name" value="p450"/>
    <property type="match status" value="1"/>
</dbReference>
<dbReference type="FunFam" id="1.10.630.10:FF:000029">
    <property type="entry name" value="Cytochrome P450 734A1"/>
    <property type="match status" value="1"/>
</dbReference>
<evidence type="ECO:0000256" key="2">
    <source>
        <dbReference type="ARBA" id="ARBA00010617"/>
    </source>
</evidence>
<dbReference type="GO" id="GO:0020037">
    <property type="term" value="F:heme binding"/>
    <property type="evidence" value="ECO:0007669"/>
    <property type="project" value="InterPro"/>
</dbReference>
<evidence type="ECO:0000256" key="4">
    <source>
        <dbReference type="ARBA" id="ARBA00022692"/>
    </source>
</evidence>
<proteinExistence type="inferred from homology"/>
<feature type="binding site" description="axial binding residue" evidence="11">
    <location>
        <position position="446"/>
    </location>
    <ligand>
        <name>heme</name>
        <dbReference type="ChEBI" id="CHEBI:30413"/>
    </ligand>
    <ligandPart>
        <name>Fe</name>
        <dbReference type="ChEBI" id="CHEBI:18248"/>
    </ligandPart>
</feature>
<evidence type="ECO:0000256" key="12">
    <source>
        <dbReference type="RuleBase" id="RU000461"/>
    </source>
</evidence>
<evidence type="ECO:0000256" key="7">
    <source>
        <dbReference type="ARBA" id="ARBA00023002"/>
    </source>
</evidence>
<keyword evidence="8 11" id="KW-0408">Iron</keyword>
<evidence type="ECO:0000256" key="5">
    <source>
        <dbReference type="ARBA" id="ARBA00022723"/>
    </source>
</evidence>
<keyword evidence="5 11" id="KW-0479">Metal-binding</keyword>
<evidence type="ECO:0000313" key="13">
    <source>
        <dbReference type="EMBL" id="KAK6939440.1"/>
    </source>
</evidence>
<dbReference type="InterPro" id="IPR050665">
    <property type="entry name" value="Cytochrome_P450_Monooxygen"/>
</dbReference>
<keyword evidence="3 11" id="KW-0349">Heme</keyword>
<dbReference type="SUPFAM" id="SSF48264">
    <property type="entry name" value="Cytochrome P450"/>
    <property type="match status" value="1"/>
</dbReference>
<dbReference type="PROSITE" id="PS00086">
    <property type="entry name" value="CYTOCHROME_P450"/>
    <property type="match status" value="1"/>
</dbReference>
<sequence>MLLGVVAVTIFLVLLLRSSYSILWVPWRIRSHFSNQGIKGPPYRPIVGNSAEIRHLIARSKMNPIPFTHQILPRALPHYHTWSTLYGKNFLFWFGSTPRLAVVEPDMIKEVLLDKTGSFDKTRSNPLSRLLIGGGLVGLTGEKWALHRKITAQAFNMERVKGWVPDMVASTIKMLERWEEERGGREEVEIEVNKELHNLTADIISRTAFGSSFEEGKRIFQLQERQAQLVILALRSIYFPGFRFLPTKRNRERWRIEEETRELIRTLIKSNQNSRENSRNLLSLLMSAREEEERLGVEEIIDECKTFYFAGKETSANLLTWALLVLALHQDWQNKAREEVISAFGGGSKLPTAENLNELKMVSMIINEVMRLYPPAVMLMRQAVKNAKLGELDIPANTQLYICMTAVHHDKEIWGEDADEFNPLRFEVPGRHSASFFPFGLGPRICVGQNLAVVEVKIVLAMIVQRFSFRFSPTYVHAPMQLMTLQPQHGAQILFRRI</sequence>
<keyword evidence="7 12" id="KW-0560">Oxidoreductase</keyword>
<protein>
    <submittedName>
        <fullName evidence="13">Cytochrome P450</fullName>
    </submittedName>
</protein>
<comment type="caution">
    <text evidence="13">The sequence shown here is derived from an EMBL/GenBank/DDBJ whole genome shotgun (WGS) entry which is preliminary data.</text>
</comment>
<dbReference type="EMBL" id="JBAMMX010000005">
    <property type="protein sequence ID" value="KAK6939440.1"/>
    <property type="molecule type" value="Genomic_DNA"/>
</dbReference>
<dbReference type="GO" id="GO:0005506">
    <property type="term" value="F:iron ion binding"/>
    <property type="evidence" value="ECO:0007669"/>
    <property type="project" value="InterPro"/>
</dbReference>
<dbReference type="Gene3D" id="1.10.630.10">
    <property type="entry name" value="Cytochrome P450"/>
    <property type="match status" value="1"/>
</dbReference>
<keyword evidence="14" id="KW-1185">Reference proteome</keyword>
<evidence type="ECO:0000256" key="1">
    <source>
        <dbReference type="ARBA" id="ARBA00004370"/>
    </source>
</evidence>
<evidence type="ECO:0000256" key="6">
    <source>
        <dbReference type="ARBA" id="ARBA00022989"/>
    </source>
</evidence>
<reference evidence="13 14" key="1">
    <citation type="submission" date="2023-12" db="EMBL/GenBank/DDBJ databases">
        <title>A high-quality genome assembly for Dillenia turbinata (Dilleniales).</title>
        <authorList>
            <person name="Chanderbali A."/>
        </authorList>
    </citation>
    <scope>NUCLEOTIDE SEQUENCE [LARGE SCALE GENOMIC DNA]</scope>
    <source>
        <strain evidence="13">LSX21</strain>
        <tissue evidence="13">Leaf</tissue>
    </source>
</reference>
<evidence type="ECO:0000256" key="9">
    <source>
        <dbReference type="ARBA" id="ARBA00023033"/>
    </source>
</evidence>
<dbReference type="Proteomes" id="UP001370490">
    <property type="component" value="Unassembled WGS sequence"/>
</dbReference>
<dbReference type="PANTHER" id="PTHR24282">
    <property type="entry name" value="CYTOCHROME P450 FAMILY MEMBER"/>
    <property type="match status" value="1"/>
</dbReference>
<dbReference type="PANTHER" id="PTHR24282:SF211">
    <property type="entry name" value="CYTOCHROME P450-RELATED"/>
    <property type="match status" value="1"/>
</dbReference>
<keyword evidence="9 12" id="KW-0503">Monooxygenase</keyword>
<dbReference type="GO" id="GO:0016020">
    <property type="term" value="C:membrane"/>
    <property type="evidence" value="ECO:0007669"/>
    <property type="project" value="UniProtKB-SubCell"/>
</dbReference>
<keyword evidence="4" id="KW-0812">Transmembrane</keyword>
<accession>A0AAN8VSK7</accession>
<comment type="subcellular location">
    <subcellularLocation>
        <location evidence="1">Membrane</location>
    </subcellularLocation>
</comment>